<dbReference type="Pfam" id="PF02214">
    <property type="entry name" value="BTB_2"/>
    <property type="match status" value="1"/>
</dbReference>
<protein>
    <recommendedName>
        <fullName evidence="1">GAF domain-containing protein</fullName>
    </recommendedName>
</protein>
<dbReference type="SMART" id="SM00065">
    <property type="entry name" value="GAF"/>
    <property type="match status" value="1"/>
</dbReference>
<feature type="non-terminal residue" evidence="2">
    <location>
        <position position="308"/>
    </location>
</feature>
<organism evidence="2 3">
    <name type="scientific">Prorocentrum cordatum</name>
    <dbReference type="NCBI Taxonomy" id="2364126"/>
    <lineage>
        <taxon>Eukaryota</taxon>
        <taxon>Sar</taxon>
        <taxon>Alveolata</taxon>
        <taxon>Dinophyceae</taxon>
        <taxon>Prorocentrales</taxon>
        <taxon>Prorocentraceae</taxon>
        <taxon>Prorocentrum</taxon>
    </lineage>
</organism>
<dbReference type="SUPFAM" id="SSF54695">
    <property type="entry name" value="POZ domain"/>
    <property type="match status" value="1"/>
</dbReference>
<keyword evidence="3" id="KW-1185">Reference proteome</keyword>
<gene>
    <name evidence="2" type="ORF">PCOR1329_LOCUS11354</name>
</gene>
<dbReference type="EMBL" id="CAUYUJ010003280">
    <property type="protein sequence ID" value="CAK0804607.1"/>
    <property type="molecule type" value="Genomic_DNA"/>
</dbReference>
<feature type="non-terminal residue" evidence="2">
    <location>
        <position position="1"/>
    </location>
</feature>
<evidence type="ECO:0000313" key="2">
    <source>
        <dbReference type="EMBL" id="CAK0804607.1"/>
    </source>
</evidence>
<proteinExistence type="predicted"/>
<evidence type="ECO:0000313" key="3">
    <source>
        <dbReference type="Proteomes" id="UP001189429"/>
    </source>
</evidence>
<dbReference type="InterPro" id="IPR029016">
    <property type="entry name" value="GAF-like_dom_sf"/>
</dbReference>
<reference evidence="2" key="1">
    <citation type="submission" date="2023-10" db="EMBL/GenBank/DDBJ databases">
        <authorList>
            <person name="Chen Y."/>
            <person name="Shah S."/>
            <person name="Dougan E. K."/>
            <person name="Thang M."/>
            <person name="Chan C."/>
        </authorList>
    </citation>
    <scope>NUCLEOTIDE SEQUENCE [LARGE SCALE GENOMIC DNA]</scope>
</reference>
<dbReference type="Gene3D" id="3.30.450.40">
    <property type="match status" value="1"/>
</dbReference>
<name>A0ABN9QHZ4_9DINO</name>
<dbReference type="SUPFAM" id="SSF55781">
    <property type="entry name" value="GAF domain-like"/>
    <property type="match status" value="1"/>
</dbReference>
<sequence>NSCPDDSPLKKALLQQPGESGYTFIDRDGRHFHYVLNFLRDGSARFAKPVDAASARELYVEACYYKLWDLALAIQEAYPGAPQPDNEQARLARLNELGIMHTDETESAYDHITTLCKSLLDMPIVLVSLVGEDHQWFKSRCGLGATQTPKNTSFCAFSFLPQDPQVLVIEDAVNDFRTCSNPLVIGEPFIGFYAGCPLVTSDGFRLGALCVIDHKPRKLAQWQYQTLVNLAHIVVQEIQRAELERATNLADATVVEECEVHQSNDSVASRREAWRAFGSAPTRALSRFGSGLPRLGRMKESLREMTCL</sequence>
<comment type="caution">
    <text evidence="2">The sequence shown here is derived from an EMBL/GenBank/DDBJ whole genome shotgun (WGS) entry which is preliminary data.</text>
</comment>
<evidence type="ECO:0000259" key="1">
    <source>
        <dbReference type="SMART" id="SM00065"/>
    </source>
</evidence>
<dbReference type="Gene3D" id="3.30.710.10">
    <property type="entry name" value="Potassium Channel Kv1.1, Chain A"/>
    <property type="match status" value="1"/>
</dbReference>
<dbReference type="InterPro" id="IPR003131">
    <property type="entry name" value="T1-type_BTB"/>
</dbReference>
<dbReference type="Proteomes" id="UP001189429">
    <property type="component" value="Unassembled WGS sequence"/>
</dbReference>
<dbReference type="PANTHER" id="PTHR43102">
    <property type="entry name" value="SLR1143 PROTEIN"/>
    <property type="match status" value="1"/>
</dbReference>
<dbReference type="PANTHER" id="PTHR43102:SF2">
    <property type="entry name" value="GAF DOMAIN-CONTAINING PROTEIN"/>
    <property type="match status" value="1"/>
</dbReference>
<feature type="domain" description="GAF" evidence="1">
    <location>
        <begin position="104"/>
        <end position="248"/>
    </location>
</feature>
<dbReference type="InterPro" id="IPR011333">
    <property type="entry name" value="SKP1/BTB/POZ_sf"/>
</dbReference>
<accession>A0ABN9QHZ4</accession>
<dbReference type="InterPro" id="IPR003018">
    <property type="entry name" value="GAF"/>
</dbReference>
<dbReference type="Pfam" id="PF01590">
    <property type="entry name" value="GAF"/>
    <property type="match status" value="1"/>
</dbReference>